<protein>
    <submittedName>
        <fullName evidence="4">Uncharacterized protein</fullName>
    </submittedName>
</protein>
<evidence type="ECO:0000313" key="4">
    <source>
        <dbReference type="EMBL" id="SDF23110.1"/>
    </source>
</evidence>
<reference evidence="1 6" key="2">
    <citation type="submission" date="2023-11" db="EMBL/GenBank/DDBJ databases">
        <title>MicrobeMod: A computational toolkit for identifying prokaryotic methylation and restriction-modification with nanopore sequencing.</title>
        <authorList>
            <person name="Crits-Christoph A."/>
            <person name="Kang S.C."/>
            <person name="Lee H."/>
            <person name="Ostrov N."/>
        </authorList>
    </citation>
    <scope>NUCLEOTIDE SEQUENCE [LARGE SCALE GENOMIC DNA]</scope>
    <source>
        <strain evidence="1 6">ATCC BAA-571</strain>
    </source>
</reference>
<sequence>MKAWSEIYCGITHYGSCDDHRRSSINIFNTKAQLVRWWRGCGFSPDTEWFDSLDEAKAAGEAWANGK</sequence>
<dbReference type="EMBL" id="FNAE01000006">
    <property type="protein sequence ID" value="SDF23110.1"/>
    <property type="molecule type" value="Genomic_DNA"/>
</dbReference>
<keyword evidence="6" id="KW-1185">Reference proteome</keyword>
<dbReference type="AlphaFoldDB" id="A0A1G7JDU6"/>
<evidence type="ECO:0000313" key="2">
    <source>
        <dbReference type="EMBL" id="MDX5995421.1"/>
    </source>
</evidence>
<organism evidence="4 5">
    <name type="scientific">Ectopseudomonas alcaliphila</name>
    <dbReference type="NCBI Taxonomy" id="101564"/>
    <lineage>
        <taxon>Bacteria</taxon>
        <taxon>Pseudomonadati</taxon>
        <taxon>Pseudomonadota</taxon>
        <taxon>Gammaproteobacteria</taxon>
        <taxon>Pseudomonadales</taxon>
        <taxon>Pseudomonadaceae</taxon>
        <taxon>Ectopseudomonas</taxon>
    </lineage>
</organism>
<evidence type="ECO:0000313" key="3">
    <source>
        <dbReference type="EMBL" id="MDX5995466.1"/>
    </source>
</evidence>
<dbReference type="EMBL" id="JAWXXP010000002">
    <property type="protein sequence ID" value="MDX5995466.1"/>
    <property type="molecule type" value="Genomic_DNA"/>
</dbReference>
<name>A0A1G7JDU6_9GAMM</name>
<dbReference type="EMBL" id="JAWXXP010000001">
    <property type="protein sequence ID" value="MDX5990451.1"/>
    <property type="molecule type" value="Genomic_DNA"/>
</dbReference>
<reference evidence="4 5" key="1">
    <citation type="submission" date="2016-10" db="EMBL/GenBank/DDBJ databases">
        <authorList>
            <person name="de Groot N.N."/>
        </authorList>
    </citation>
    <scope>NUCLEOTIDE SEQUENCE [LARGE SCALE GENOMIC DNA]</scope>
    <source>
        <strain evidence="4 5">JCM 10630</strain>
    </source>
</reference>
<accession>A0A1G7JDU6</accession>
<dbReference type="Proteomes" id="UP000182413">
    <property type="component" value="Unassembled WGS sequence"/>
</dbReference>
<evidence type="ECO:0000313" key="5">
    <source>
        <dbReference type="Proteomes" id="UP000182413"/>
    </source>
</evidence>
<gene>
    <name evidence="4" type="ORF">SAMN05216575_106202</name>
    <name evidence="1" type="ORF">SIM71_00045</name>
    <name evidence="2" type="ORF">SIM71_25450</name>
    <name evidence="3" type="ORF">SIM71_25680</name>
</gene>
<dbReference type="EMBL" id="JAWXXP010000001">
    <property type="protein sequence ID" value="MDX5995421.1"/>
    <property type="molecule type" value="Genomic_DNA"/>
</dbReference>
<proteinExistence type="predicted"/>
<evidence type="ECO:0000313" key="1">
    <source>
        <dbReference type="EMBL" id="MDX5990451.1"/>
    </source>
</evidence>
<dbReference type="Proteomes" id="UP001278050">
    <property type="component" value="Unassembled WGS sequence"/>
</dbReference>
<evidence type="ECO:0000313" key="6">
    <source>
        <dbReference type="Proteomes" id="UP001278050"/>
    </source>
</evidence>
<dbReference type="RefSeq" id="WP_074680631.1">
    <property type="nucleotide sequence ID" value="NZ_CBCSET010000010.1"/>
</dbReference>